<protein>
    <submittedName>
        <fullName evidence="1">Uncharacterized protein</fullName>
    </submittedName>
</protein>
<dbReference type="AlphaFoldDB" id="A0A644XNQ2"/>
<gene>
    <name evidence="1" type="ORF">SDC9_63820</name>
</gene>
<evidence type="ECO:0000313" key="1">
    <source>
        <dbReference type="EMBL" id="MPM17431.1"/>
    </source>
</evidence>
<dbReference type="SUPFAM" id="SSF48576">
    <property type="entry name" value="Terpenoid synthases"/>
    <property type="match status" value="1"/>
</dbReference>
<dbReference type="EMBL" id="VSSQ01002796">
    <property type="protein sequence ID" value="MPM17431.1"/>
    <property type="molecule type" value="Genomic_DNA"/>
</dbReference>
<dbReference type="Gene3D" id="1.10.600.10">
    <property type="entry name" value="Farnesyl Diphosphate Synthase"/>
    <property type="match status" value="1"/>
</dbReference>
<comment type="caution">
    <text evidence="1">The sequence shown here is derived from an EMBL/GenBank/DDBJ whole genome shotgun (WGS) entry which is preliminary data.</text>
</comment>
<organism evidence="1">
    <name type="scientific">bioreactor metagenome</name>
    <dbReference type="NCBI Taxonomy" id="1076179"/>
    <lineage>
        <taxon>unclassified sequences</taxon>
        <taxon>metagenomes</taxon>
        <taxon>ecological metagenomes</taxon>
    </lineage>
</organism>
<dbReference type="InterPro" id="IPR008949">
    <property type="entry name" value="Isoprenoid_synthase_dom_sf"/>
</dbReference>
<accession>A0A644XNQ2</accession>
<reference evidence="1" key="1">
    <citation type="submission" date="2019-08" db="EMBL/GenBank/DDBJ databases">
        <authorList>
            <person name="Kucharzyk K."/>
            <person name="Murdoch R.W."/>
            <person name="Higgins S."/>
            <person name="Loffler F."/>
        </authorList>
    </citation>
    <scope>NUCLEOTIDE SEQUENCE</scope>
</reference>
<name>A0A644XNQ2_9ZZZZ</name>
<proteinExistence type="predicted"/>
<sequence length="86" mass="9530">MICALNTAGKEMGNSILSFIKETLEGDPSLVQRTFAFVDEYDGVGCAQSVLREHSGKAIEALSILEDSVYKFELERVARYVGERII</sequence>